<proteinExistence type="predicted"/>
<sequence length="137" mass="15591">QSLLDLRKDLGIEDEMRFVYESGDDPDRPYEIDSRVVGDLYRVSDVMFMPSHREGFGMPVLEAGLAGIPVISTNVPASQEIAKENIMIFEASQPPQKTAEQIHNLVEKNSLVRMRRLIRTQYTWEAIFANKIKPLLG</sequence>
<evidence type="ECO:0000313" key="2">
    <source>
        <dbReference type="EMBL" id="GAH58676.1"/>
    </source>
</evidence>
<gene>
    <name evidence="2" type="ORF">S03H2_36788</name>
</gene>
<dbReference type="SUPFAM" id="SSF53756">
    <property type="entry name" value="UDP-Glycosyltransferase/glycogen phosphorylase"/>
    <property type="match status" value="1"/>
</dbReference>
<dbReference type="EMBL" id="BARU01022599">
    <property type="protein sequence ID" value="GAH58676.1"/>
    <property type="molecule type" value="Genomic_DNA"/>
</dbReference>
<dbReference type="Pfam" id="PF00534">
    <property type="entry name" value="Glycos_transf_1"/>
    <property type="match status" value="1"/>
</dbReference>
<organism evidence="2">
    <name type="scientific">marine sediment metagenome</name>
    <dbReference type="NCBI Taxonomy" id="412755"/>
    <lineage>
        <taxon>unclassified sequences</taxon>
        <taxon>metagenomes</taxon>
        <taxon>ecological metagenomes</taxon>
    </lineage>
</organism>
<protein>
    <recommendedName>
        <fullName evidence="1">Glycosyl transferase family 1 domain-containing protein</fullName>
    </recommendedName>
</protein>
<evidence type="ECO:0000259" key="1">
    <source>
        <dbReference type="Pfam" id="PF00534"/>
    </source>
</evidence>
<feature type="domain" description="Glycosyl transferase family 1" evidence="1">
    <location>
        <begin position="37"/>
        <end position="112"/>
    </location>
</feature>
<dbReference type="GO" id="GO:0016757">
    <property type="term" value="F:glycosyltransferase activity"/>
    <property type="evidence" value="ECO:0007669"/>
    <property type="project" value="InterPro"/>
</dbReference>
<name>X1GL92_9ZZZZ</name>
<dbReference type="PANTHER" id="PTHR12526">
    <property type="entry name" value="GLYCOSYLTRANSFERASE"/>
    <property type="match status" value="1"/>
</dbReference>
<reference evidence="2" key="1">
    <citation type="journal article" date="2014" name="Front. Microbiol.">
        <title>High frequency of phylogenetically diverse reductive dehalogenase-homologous genes in deep subseafloor sedimentary metagenomes.</title>
        <authorList>
            <person name="Kawai M."/>
            <person name="Futagami T."/>
            <person name="Toyoda A."/>
            <person name="Takaki Y."/>
            <person name="Nishi S."/>
            <person name="Hori S."/>
            <person name="Arai W."/>
            <person name="Tsubouchi T."/>
            <person name="Morono Y."/>
            <person name="Uchiyama I."/>
            <person name="Ito T."/>
            <person name="Fujiyama A."/>
            <person name="Inagaki F."/>
            <person name="Takami H."/>
        </authorList>
    </citation>
    <scope>NUCLEOTIDE SEQUENCE</scope>
    <source>
        <strain evidence="2">Expedition CK06-06</strain>
    </source>
</reference>
<feature type="non-terminal residue" evidence="2">
    <location>
        <position position="1"/>
    </location>
</feature>
<accession>X1GL92</accession>
<dbReference type="Gene3D" id="3.40.50.2000">
    <property type="entry name" value="Glycogen Phosphorylase B"/>
    <property type="match status" value="1"/>
</dbReference>
<dbReference type="InterPro" id="IPR001296">
    <property type="entry name" value="Glyco_trans_1"/>
</dbReference>
<dbReference type="AlphaFoldDB" id="X1GL92"/>
<comment type="caution">
    <text evidence="2">The sequence shown here is derived from an EMBL/GenBank/DDBJ whole genome shotgun (WGS) entry which is preliminary data.</text>
</comment>